<dbReference type="Proteomes" id="UP000182508">
    <property type="component" value="Unassembled WGS sequence"/>
</dbReference>
<dbReference type="AlphaFoldDB" id="A0A1G6CR43"/>
<dbReference type="PANTHER" id="PTHR35271:SF1">
    <property type="entry name" value="ABC TRANSPORTER, SUBSTRATE-BINDING LIPOPROTEIN"/>
    <property type="match status" value="1"/>
</dbReference>
<dbReference type="eggNOG" id="COG2984">
    <property type="taxonomic scope" value="Bacteria"/>
</dbReference>
<evidence type="ECO:0000313" key="1">
    <source>
        <dbReference type="EMBL" id="SDB35370.1"/>
    </source>
</evidence>
<gene>
    <name evidence="1" type="ORF">SAMN02910293_01747</name>
</gene>
<dbReference type="Pfam" id="PF04392">
    <property type="entry name" value="ABC_sub_bind"/>
    <property type="match status" value="1"/>
</dbReference>
<dbReference type="CDD" id="cd06325">
    <property type="entry name" value="PBP1_ABC_unchar_transporter"/>
    <property type="match status" value="1"/>
</dbReference>
<evidence type="ECO:0000313" key="2">
    <source>
        <dbReference type="Proteomes" id="UP000182508"/>
    </source>
</evidence>
<dbReference type="SUPFAM" id="SSF53822">
    <property type="entry name" value="Periplasmic binding protein-like I"/>
    <property type="match status" value="1"/>
</dbReference>
<reference evidence="1 2" key="1">
    <citation type="submission" date="2016-10" db="EMBL/GenBank/DDBJ databases">
        <authorList>
            <person name="de Groot N.N."/>
        </authorList>
    </citation>
    <scope>NUCLEOTIDE SEQUENCE [LARGE SCALE GENOMIC DNA]</scope>
    <source>
        <strain evidence="1 2">A-4</strain>
    </source>
</reference>
<sequence>MKNKALIGTLVALGFLVAGSLVYNNMNSSQSVAQKDVVKVGILQFVTHEALDQIEQGIEDGLADAGFDGDNIELTLLNSEADQSKIQTMSKKLVNDGNDVLIGIATPAAQGLASATSDIPVVMGAISDPVGAKLVKNLEEPEANVTGTSNQVPTGQTVDLITSITPDAKTIGILYASSEDNSVSQVESFTQYAEEAGLTVVPYAVPSTNEITTTMAVMTTKVDAIWVPQDNTIASAFTTVLSAANQAKIPVYSTVDTMVKQGSLAAINQSQYDLGVETAKIAVKLLNGKEVKDIPVSVIDTGTPTLNLKAAKELGITIPDSVLKEAEIAVEED</sequence>
<accession>A0A1G6CR43</accession>
<dbReference type="Gene3D" id="3.40.50.2300">
    <property type="match status" value="2"/>
</dbReference>
<keyword evidence="2" id="KW-1185">Reference proteome</keyword>
<dbReference type="RefSeq" id="WP_074486388.1">
    <property type="nucleotide sequence ID" value="NZ_FMXP01000025.1"/>
</dbReference>
<name>A0A1G6CR43_9STRE</name>
<proteinExistence type="predicted"/>
<dbReference type="InterPro" id="IPR028082">
    <property type="entry name" value="Peripla_BP_I"/>
</dbReference>
<dbReference type="InterPro" id="IPR007487">
    <property type="entry name" value="ABC_transpt-TYRBP-like"/>
</dbReference>
<dbReference type="PANTHER" id="PTHR35271">
    <property type="entry name" value="ABC TRANSPORTER, SUBSTRATE-BINDING LIPOPROTEIN-RELATED"/>
    <property type="match status" value="1"/>
</dbReference>
<dbReference type="STRING" id="439219.SAMN02910293_01747"/>
<dbReference type="InterPro" id="IPR047776">
    <property type="entry name" value="ABC_SBP_TrpX-like"/>
</dbReference>
<dbReference type="EMBL" id="FMXP01000025">
    <property type="protein sequence ID" value="SDB35370.1"/>
    <property type="molecule type" value="Genomic_DNA"/>
</dbReference>
<dbReference type="NCBIfam" id="NF041285">
    <property type="entry name" value="ABC_SBP_TrpX"/>
    <property type="match status" value="1"/>
</dbReference>
<protein>
    <submittedName>
        <fullName evidence="1">Putative ABC transport system substrate-binding protein</fullName>
    </submittedName>
</protein>
<organism evidence="1 2">
    <name type="scientific">Streptococcus henryi</name>
    <dbReference type="NCBI Taxonomy" id="439219"/>
    <lineage>
        <taxon>Bacteria</taxon>
        <taxon>Bacillati</taxon>
        <taxon>Bacillota</taxon>
        <taxon>Bacilli</taxon>
        <taxon>Lactobacillales</taxon>
        <taxon>Streptococcaceae</taxon>
        <taxon>Streptococcus</taxon>
    </lineage>
</organism>